<name>M7BAW8_CHEMY</name>
<organism evidence="2 3">
    <name type="scientific">Chelonia mydas</name>
    <name type="common">Green sea-turtle</name>
    <name type="synonym">Chelonia agassizi</name>
    <dbReference type="NCBI Taxonomy" id="8469"/>
    <lineage>
        <taxon>Eukaryota</taxon>
        <taxon>Metazoa</taxon>
        <taxon>Chordata</taxon>
        <taxon>Craniata</taxon>
        <taxon>Vertebrata</taxon>
        <taxon>Euteleostomi</taxon>
        <taxon>Archelosauria</taxon>
        <taxon>Testudinata</taxon>
        <taxon>Testudines</taxon>
        <taxon>Cryptodira</taxon>
        <taxon>Durocryptodira</taxon>
        <taxon>Americhelydia</taxon>
        <taxon>Chelonioidea</taxon>
        <taxon>Cheloniidae</taxon>
        <taxon>Chelonia</taxon>
    </lineage>
</organism>
<dbReference type="InterPro" id="IPR048465">
    <property type="entry name" value="Maestro-like_HEAT"/>
</dbReference>
<gene>
    <name evidence="2" type="ORF">UY3_13586</name>
</gene>
<evidence type="ECO:0000259" key="1">
    <source>
        <dbReference type="Pfam" id="PF21047"/>
    </source>
</evidence>
<keyword evidence="3" id="KW-1185">Reference proteome</keyword>
<sequence length="325" mass="35965">MEEEVGLGLSSIGVGGAGKETLDEAQQLTFLHAIHPACLAAQQRGQDTLEPHRCKAAVVERIVNSAEFPRMGHHVTQLALFVSDPAKDISPQARAGIYRLYQLLLHQRGLTIHGAEGLWCWDWDQDSRLLGYRNTARVREFGFPLEEAQELQTPDPATRKITQLGGIDLREVKDEVVGTEMKQAEVGTNTRVEQAMVGPQALTEKVLGDAAAVAKRLQKKLVASEQALQAAVDRNEWLQEEHWDTAVEKDCVNSGSEQGLRREQGRQAEDFSLLTATPSTDKVQQILEEVRALLLPSCVGCQTRQLLRFARKLCQIKTCLAGNSQ</sequence>
<feature type="domain" description="Maestro-like HEAT-repeats" evidence="1">
    <location>
        <begin position="64"/>
        <end position="111"/>
    </location>
</feature>
<protein>
    <recommendedName>
        <fullName evidence="1">Maestro-like HEAT-repeats domain-containing protein</fullName>
    </recommendedName>
</protein>
<accession>M7BAW8</accession>
<proteinExistence type="predicted"/>
<dbReference type="Pfam" id="PF21047">
    <property type="entry name" value="HEAT_Maestro"/>
    <property type="match status" value="1"/>
</dbReference>
<dbReference type="AlphaFoldDB" id="M7BAW8"/>
<evidence type="ECO:0000313" key="2">
    <source>
        <dbReference type="EMBL" id="EMP29293.1"/>
    </source>
</evidence>
<dbReference type="Proteomes" id="UP000031443">
    <property type="component" value="Unassembled WGS sequence"/>
</dbReference>
<dbReference type="EMBL" id="KB557457">
    <property type="protein sequence ID" value="EMP29293.1"/>
    <property type="molecule type" value="Genomic_DNA"/>
</dbReference>
<reference evidence="3" key="1">
    <citation type="journal article" date="2013" name="Nat. Genet.">
        <title>The draft genomes of soft-shell turtle and green sea turtle yield insights into the development and evolution of the turtle-specific body plan.</title>
        <authorList>
            <person name="Wang Z."/>
            <person name="Pascual-Anaya J."/>
            <person name="Zadissa A."/>
            <person name="Li W."/>
            <person name="Niimura Y."/>
            <person name="Huang Z."/>
            <person name="Li C."/>
            <person name="White S."/>
            <person name="Xiong Z."/>
            <person name="Fang D."/>
            <person name="Wang B."/>
            <person name="Ming Y."/>
            <person name="Chen Y."/>
            <person name="Zheng Y."/>
            <person name="Kuraku S."/>
            <person name="Pignatelli M."/>
            <person name="Herrero J."/>
            <person name="Beal K."/>
            <person name="Nozawa M."/>
            <person name="Li Q."/>
            <person name="Wang J."/>
            <person name="Zhang H."/>
            <person name="Yu L."/>
            <person name="Shigenobu S."/>
            <person name="Wang J."/>
            <person name="Liu J."/>
            <person name="Flicek P."/>
            <person name="Searle S."/>
            <person name="Wang J."/>
            <person name="Kuratani S."/>
            <person name="Yin Y."/>
            <person name="Aken B."/>
            <person name="Zhang G."/>
            <person name="Irie N."/>
        </authorList>
    </citation>
    <scope>NUCLEOTIDE SEQUENCE [LARGE SCALE GENOMIC DNA]</scope>
</reference>
<evidence type="ECO:0000313" key="3">
    <source>
        <dbReference type="Proteomes" id="UP000031443"/>
    </source>
</evidence>